<reference evidence="10 11" key="1">
    <citation type="submission" date="2021-01" db="EMBL/GenBank/DDBJ databases">
        <title>Genomics of switchgrass bacterial isolates.</title>
        <authorList>
            <person name="Shade A."/>
        </authorList>
    </citation>
    <scope>NUCLEOTIDE SEQUENCE [LARGE SCALE GENOMIC DNA]</scope>
    <source>
        <strain evidence="10 11">PvP111</strain>
    </source>
</reference>
<name>A0ABS2KZ79_9NOCA</name>
<dbReference type="EMBL" id="JAFBBK010000001">
    <property type="protein sequence ID" value="MBM7417239.1"/>
    <property type="molecule type" value="Genomic_DNA"/>
</dbReference>
<evidence type="ECO:0000259" key="9">
    <source>
        <dbReference type="Pfam" id="PF02706"/>
    </source>
</evidence>
<dbReference type="PANTHER" id="PTHR32309">
    <property type="entry name" value="TYROSINE-PROTEIN KINASE"/>
    <property type="match status" value="1"/>
</dbReference>
<dbReference type="NCBIfam" id="TIGR01007">
    <property type="entry name" value="eps_fam"/>
    <property type="match status" value="1"/>
</dbReference>
<evidence type="ECO:0000256" key="5">
    <source>
        <dbReference type="ARBA" id="ARBA00022741"/>
    </source>
</evidence>
<dbReference type="InterPro" id="IPR050445">
    <property type="entry name" value="Bact_polysacc_biosynth/exp"/>
</dbReference>
<keyword evidence="8" id="KW-0472">Membrane</keyword>
<protein>
    <submittedName>
        <fullName evidence="10">Capsular exopolysaccharide synthesis family protein</fullName>
    </submittedName>
</protein>
<proteinExistence type="inferred from homology"/>
<evidence type="ECO:0000256" key="6">
    <source>
        <dbReference type="ARBA" id="ARBA00022840"/>
    </source>
</evidence>
<evidence type="ECO:0000256" key="8">
    <source>
        <dbReference type="ARBA" id="ARBA00023136"/>
    </source>
</evidence>
<evidence type="ECO:0000256" key="2">
    <source>
        <dbReference type="ARBA" id="ARBA00006683"/>
    </source>
</evidence>
<keyword evidence="7" id="KW-1133">Transmembrane helix</keyword>
<keyword evidence="6" id="KW-0067">ATP-binding</keyword>
<accession>A0ABS2KZ79</accession>
<dbReference type="InterPro" id="IPR003856">
    <property type="entry name" value="LPS_length_determ_N"/>
</dbReference>
<dbReference type="InterPro" id="IPR027417">
    <property type="entry name" value="P-loop_NTPase"/>
</dbReference>
<evidence type="ECO:0000256" key="7">
    <source>
        <dbReference type="ARBA" id="ARBA00022989"/>
    </source>
</evidence>
<dbReference type="RefSeq" id="WP_204869874.1">
    <property type="nucleotide sequence ID" value="NZ_JAFBBK010000001.1"/>
</dbReference>
<dbReference type="InterPro" id="IPR033756">
    <property type="entry name" value="YlxH/NBP35"/>
</dbReference>
<organism evidence="10 11">
    <name type="scientific">Rhodococcoides corynebacterioides</name>
    <dbReference type="NCBI Taxonomy" id="53972"/>
    <lineage>
        <taxon>Bacteria</taxon>
        <taxon>Bacillati</taxon>
        <taxon>Actinomycetota</taxon>
        <taxon>Actinomycetes</taxon>
        <taxon>Mycobacteriales</taxon>
        <taxon>Nocardiaceae</taxon>
        <taxon>Rhodococcoides</taxon>
    </lineage>
</organism>
<dbReference type="CDD" id="cd05387">
    <property type="entry name" value="BY-kinase"/>
    <property type="match status" value="1"/>
</dbReference>
<dbReference type="Gene3D" id="3.40.50.300">
    <property type="entry name" value="P-loop containing nucleotide triphosphate hydrolases"/>
    <property type="match status" value="1"/>
</dbReference>
<dbReference type="Proteomes" id="UP000703038">
    <property type="component" value="Unassembled WGS sequence"/>
</dbReference>
<feature type="domain" description="Polysaccharide chain length determinant N-terminal" evidence="9">
    <location>
        <begin position="1"/>
        <end position="88"/>
    </location>
</feature>
<dbReference type="SUPFAM" id="SSF52540">
    <property type="entry name" value="P-loop containing nucleoside triphosphate hydrolases"/>
    <property type="match status" value="1"/>
</dbReference>
<dbReference type="Pfam" id="PF10609">
    <property type="entry name" value="ParA"/>
    <property type="match status" value="1"/>
</dbReference>
<evidence type="ECO:0000256" key="4">
    <source>
        <dbReference type="ARBA" id="ARBA00022692"/>
    </source>
</evidence>
<dbReference type="InterPro" id="IPR005702">
    <property type="entry name" value="Wzc-like_C"/>
</dbReference>
<keyword evidence="4" id="KW-0812">Transmembrane</keyword>
<evidence type="ECO:0000313" key="10">
    <source>
        <dbReference type="EMBL" id="MBM7417239.1"/>
    </source>
</evidence>
<gene>
    <name evidence="10" type="ORF">JOE42_003972</name>
</gene>
<evidence type="ECO:0000313" key="11">
    <source>
        <dbReference type="Proteomes" id="UP000703038"/>
    </source>
</evidence>
<comment type="similarity">
    <text evidence="2">Belongs to the CpsC/CapA family.</text>
</comment>
<sequence>MDIREYFSAWRRHWVTIVLCTVLAVGAAGAVSALSQPTYVATARLFISTTGGGSISDAYQGSLFSTGRVSSYAGLAVGKQVAERAIDELGLNVPPESVMSRVTAAAVTGSVLLDVTVSDTDAAAARDLANAVASQTSQLVQELETAQAGQLPAATATVADFADLPVAPSTPRWGRNLVFGLFGGMILGLATAVGRSALDSTVRTDDDIAAGAAGPVLGVVPRQKTPSADVLLLGSSFPTAEEAFREIRTAILALGAGTPPRTIVVAAPAVGTGSTTVAAGLAAALADTGRSVALIDADFRGGRLPTLFGIGGVPGLSELLRGKVTLDDAVVPTDRDNLSIIGTGVATESSSALFGRVTMNEMVKQLHEYFEFVIIDAPPVLCSADAAVLAGVADGVLLVALLGSTTSADLTHAVGKLRLSGASVLGCVATSHRRRR</sequence>
<keyword evidence="3" id="KW-1003">Cell membrane</keyword>
<dbReference type="PANTHER" id="PTHR32309:SF31">
    <property type="entry name" value="CAPSULAR EXOPOLYSACCHARIDE FAMILY"/>
    <property type="match status" value="1"/>
</dbReference>
<evidence type="ECO:0000256" key="3">
    <source>
        <dbReference type="ARBA" id="ARBA00022475"/>
    </source>
</evidence>
<keyword evidence="11" id="KW-1185">Reference proteome</keyword>
<keyword evidence="5" id="KW-0547">Nucleotide-binding</keyword>
<dbReference type="Pfam" id="PF02706">
    <property type="entry name" value="Wzz"/>
    <property type="match status" value="1"/>
</dbReference>
<comment type="subcellular location">
    <subcellularLocation>
        <location evidence="1">Cell membrane</location>
        <topology evidence="1">Multi-pass membrane protein</topology>
    </subcellularLocation>
</comment>
<evidence type="ECO:0000256" key="1">
    <source>
        <dbReference type="ARBA" id="ARBA00004651"/>
    </source>
</evidence>
<comment type="caution">
    <text evidence="10">The sequence shown here is derived from an EMBL/GenBank/DDBJ whole genome shotgun (WGS) entry which is preliminary data.</text>
</comment>